<dbReference type="EMBL" id="WXFA01000005">
    <property type="protein sequence ID" value="MBM3091388.1"/>
    <property type="molecule type" value="Genomic_DNA"/>
</dbReference>
<dbReference type="Gene3D" id="3.40.50.360">
    <property type="match status" value="1"/>
</dbReference>
<protein>
    <recommendedName>
        <fullName evidence="2">NADPH-dependent FMN reductase-like domain-containing protein</fullName>
    </recommendedName>
</protein>
<sequence>MSWRRARSWLNARSAIRPCPSRAVRRPSTAATSCHRSHAERTGREQNGRARIPQSVIRFIEKISASDGLIISSPEYVRSIPCSLKNPIDWLLGPASARLSIPLRIQSLQRSFHPGRANLSNAASPAQIETAQPRGRSELSRR</sequence>
<dbReference type="InterPro" id="IPR029039">
    <property type="entry name" value="Flavoprotein-like_sf"/>
</dbReference>
<dbReference type="InterPro" id="IPR005025">
    <property type="entry name" value="FMN_Rdtase-like_dom"/>
</dbReference>
<evidence type="ECO:0000256" key="1">
    <source>
        <dbReference type="SAM" id="MobiDB-lite"/>
    </source>
</evidence>
<feature type="compositionally biased region" description="Basic and acidic residues" evidence="1">
    <location>
        <begin position="37"/>
        <end position="48"/>
    </location>
</feature>
<feature type="region of interest" description="Disordered" evidence="1">
    <location>
        <begin position="116"/>
        <end position="142"/>
    </location>
</feature>
<dbReference type="RefSeq" id="WP_082523721.1">
    <property type="nucleotide sequence ID" value="NZ_CP083371.1"/>
</dbReference>
<reference evidence="3 4" key="1">
    <citation type="submission" date="2020-01" db="EMBL/GenBank/DDBJ databases">
        <title>Draft genome assembly of Ensifer adhaerens T173.</title>
        <authorList>
            <person name="Craig J.E."/>
            <person name="Stinchcombe J.R."/>
        </authorList>
    </citation>
    <scope>NUCLEOTIDE SEQUENCE [LARGE SCALE GENOMIC DNA]</scope>
    <source>
        <strain evidence="3 4">T173</strain>
    </source>
</reference>
<evidence type="ECO:0000313" key="3">
    <source>
        <dbReference type="EMBL" id="MBM3091388.1"/>
    </source>
</evidence>
<evidence type="ECO:0000313" key="4">
    <source>
        <dbReference type="Proteomes" id="UP000744980"/>
    </source>
</evidence>
<dbReference type="Proteomes" id="UP000744980">
    <property type="component" value="Unassembled WGS sequence"/>
</dbReference>
<accession>A0AAW4FH21</accession>
<keyword evidence="4" id="KW-1185">Reference proteome</keyword>
<dbReference type="SUPFAM" id="SSF52218">
    <property type="entry name" value="Flavoproteins"/>
    <property type="match status" value="1"/>
</dbReference>
<comment type="caution">
    <text evidence="3">The sequence shown here is derived from an EMBL/GenBank/DDBJ whole genome shotgun (WGS) entry which is preliminary data.</text>
</comment>
<feature type="region of interest" description="Disordered" evidence="1">
    <location>
        <begin position="23"/>
        <end position="51"/>
    </location>
</feature>
<gene>
    <name evidence="3" type="ORF">GFB56_11230</name>
</gene>
<name>A0AAW4FH21_9HYPH</name>
<feature type="compositionally biased region" description="Polar residues" evidence="1">
    <location>
        <begin position="118"/>
        <end position="130"/>
    </location>
</feature>
<dbReference type="Pfam" id="PF03358">
    <property type="entry name" value="FMN_red"/>
    <property type="match status" value="1"/>
</dbReference>
<dbReference type="GO" id="GO:0016491">
    <property type="term" value="F:oxidoreductase activity"/>
    <property type="evidence" value="ECO:0007669"/>
    <property type="project" value="InterPro"/>
</dbReference>
<feature type="domain" description="NADPH-dependent FMN reductase-like" evidence="2">
    <location>
        <begin position="50"/>
        <end position="91"/>
    </location>
</feature>
<proteinExistence type="predicted"/>
<dbReference type="AlphaFoldDB" id="A0AAW4FH21"/>
<organism evidence="3 4">
    <name type="scientific">Ensifer canadensis</name>
    <dbReference type="NCBI Taxonomy" id="555315"/>
    <lineage>
        <taxon>Bacteria</taxon>
        <taxon>Pseudomonadati</taxon>
        <taxon>Pseudomonadota</taxon>
        <taxon>Alphaproteobacteria</taxon>
        <taxon>Hyphomicrobiales</taxon>
        <taxon>Rhizobiaceae</taxon>
        <taxon>Sinorhizobium/Ensifer group</taxon>
        <taxon>Ensifer</taxon>
    </lineage>
</organism>
<evidence type="ECO:0000259" key="2">
    <source>
        <dbReference type="Pfam" id="PF03358"/>
    </source>
</evidence>